<dbReference type="InterPro" id="IPR036249">
    <property type="entry name" value="Thioredoxin-like_sf"/>
</dbReference>
<dbReference type="PANTHER" id="PTHR44051">
    <property type="entry name" value="GLUTATHIONE S-TRANSFERASE-RELATED"/>
    <property type="match status" value="1"/>
</dbReference>
<dbReference type="CDD" id="cd10291">
    <property type="entry name" value="GST_C_YfcG_like"/>
    <property type="match status" value="1"/>
</dbReference>
<gene>
    <name evidence="4" type="ORF">JY651_40990</name>
</gene>
<dbReference type="SFLD" id="SFLDG00358">
    <property type="entry name" value="Main_(cytGST)"/>
    <property type="match status" value="1"/>
</dbReference>
<evidence type="ECO:0000259" key="3">
    <source>
        <dbReference type="PROSITE" id="PS50405"/>
    </source>
</evidence>
<evidence type="ECO:0000313" key="5">
    <source>
        <dbReference type="Proteomes" id="UP000662747"/>
    </source>
</evidence>
<keyword evidence="5" id="KW-1185">Reference proteome</keyword>
<evidence type="ECO:0000256" key="1">
    <source>
        <dbReference type="RuleBase" id="RU003494"/>
    </source>
</evidence>
<organism evidence="4 5">
    <name type="scientific">Pyxidicoccus parkwayensis</name>
    <dbReference type="NCBI Taxonomy" id="2813578"/>
    <lineage>
        <taxon>Bacteria</taxon>
        <taxon>Pseudomonadati</taxon>
        <taxon>Myxococcota</taxon>
        <taxon>Myxococcia</taxon>
        <taxon>Myxococcales</taxon>
        <taxon>Cystobacterineae</taxon>
        <taxon>Myxococcaceae</taxon>
        <taxon>Pyxidicoccus</taxon>
    </lineage>
</organism>
<dbReference type="PROSITE" id="PS50405">
    <property type="entry name" value="GST_CTER"/>
    <property type="match status" value="1"/>
</dbReference>
<dbReference type="InterPro" id="IPR036282">
    <property type="entry name" value="Glutathione-S-Trfase_C_sf"/>
</dbReference>
<dbReference type="SUPFAM" id="SSF47616">
    <property type="entry name" value="GST C-terminal domain-like"/>
    <property type="match status" value="1"/>
</dbReference>
<dbReference type="Pfam" id="PF00043">
    <property type="entry name" value="GST_C"/>
    <property type="match status" value="1"/>
</dbReference>
<dbReference type="PANTHER" id="PTHR44051:SF19">
    <property type="entry name" value="DISULFIDE-BOND OXIDOREDUCTASE YFCG"/>
    <property type="match status" value="1"/>
</dbReference>
<protein>
    <submittedName>
        <fullName evidence="4">Glutathione S-transferase N-terminal domain-containing protein</fullName>
    </submittedName>
</protein>
<dbReference type="Pfam" id="PF02798">
    <property type="entry name" value="GST_N"/>
    <property type="match status" value="1"/>
</dbReference>
<dbReference type="InterPro" id="IPR004045">
    <property type="entry name" value="Glutathione_S-Trfase_N"/>
</dbReference>
<dbReference type="Proteomes" id="UP000662747">
    <property type="component" value="Chromosome"/>
</dbReference>
<dbReference type="Gene3D" id="1.20.1050.10">
    <property type="match status" value="1"/>
</dbReference>
<name>A0ABX7NS20_9BACT</name>
<proteinExistence type="inferred from homology"/>
<evidence type="ECO:0000259" key="2">
    <source>
        <dbReference type="PROSITE" id="PS50404"/>
    </source>
</evidence>
<dbReference type="InterPro" id="IPR004046">
    <property type="entry name" value="GST_C"/>
</dbReference>
<dbReference type="PROSITE" id="PS50404">
    <property type="entry name" value="GST_NTER"/>
    <property type="match status" value="1"/>
</dbReference>
<dbReference type="CDD" id="cd03048">
    <property type="entry name" value="GST_N_Ure2p_like"/>
    <property type="match status" value="1"/>
</dbReference>
<dbReference type="SFLD" id="SFLDG01151">
    <property type="entry name" value="Main.2:_Nu-like"/>
    <property type="match status" value="1"/>
</dbReference>
<dbReference type="EMBL" id="CP071090">
    <property type="protein sequence ID" value="QSQ21498.1"/>
    <property type="molecule type" value="Genomic_DNA"/>
</dbReference>
<feature type="domain" description="GST N-terminal" evidence="2">
    <location>
        <begin position="1"/>
        <end position="87"/>
    </location>
</feature>
<accession>A0ABX7NS20</accession>
<dbReference type="InterPro" id="IPR010987">
    <property type="entry name" value="Glutathione-S-Trfase_C-like"/>
</dbReference>
<dbReference type="RefSeq" id="WP_206723075.1">
    <property type="nucleotide sequence ID" value="NZ_CP071090.1"/>
</dbReference>
<dbReference type="InterPro" id="IPR040079">
    <property type="entry name" value="Glutathione_S-Trfase"/>
</dbReference>
<evidence type="ECO:0000313" key="4">
    <source>
        <dbReference type="EMBL" id="QSQ21498.1"/>
    </source>
</evidence>
<dbReference type="Gene3D" id="3.40.30.10">
    <property type="entry name" value="Glutaredoxin"/>
    <property type="match status" value="1"/>
</dbReference>
<dbReference type="SFLD" id="SFLDS00019">
    <property type="entry name" value="Glutathione_Transferase_(cytos"/>
    <property type="match status" value="1"/>
</dbReference>
<dbReference type="SUPFAM" id="SSF52833">
    <property type="entry name" value="Thioredoxin-like"/>
    <property type="match status" value="1"/>
</dbReference>
<feature type="domain" description="GST C-terminal" evidence="3">
    <location>
        <begin position="90"/>
        <end position="216"/>
    </location>
</feature>
<sequence>MIDLYFSPTPNGLKIRLFLEEAGLPYRLVPVRLSAGEQFAPAFLAISPNNKIPAIVDHAPLHGETPLPVFESGAILLYLAEKSGQLLPTDSRARLEAMQWLFWQVAGLGPMAGQAGYFRVYASEPQPAAIERYTREVSRLYGVLNRRLEGRDFLAGGEYSIADIACYPWVVPHAAHGQTLSAFPNVERWFERIQQRPATQRVYDSVEDVYTKKQDLSAEARQVLFQQGTAPAAR</sequence>
<reference evidence="4 5" key="1">
    <citation type="submission" date="2021-02" db="EMBL/GenBank/DDBJ databases">
        <title>De Novo genome assembly of isolated myxobacteria.</title>
        <authorList>
            <person name="Stevens D.C."/>
        </authorList>
    </citation>
    <scope>NUCLEOTIDE SEQUENCE [LARGE SCALE GENOMIC DNA]</scope>
    <source>
        <strain evidence="5">SCPEA02</strain>
    </source>
</reference>
<comment type="similarity">
    <text evidence="1">Belongs to the GST superfamily.</text>
</comment>